<evidence type="ECO:0000313" key="2">
    <source>
        <dbReference type="EMBL" id="DAD65328.1"/>
    </source>
</evidence>
<accession>A0A8S5L6C5</accession>
<reference evidence="2" key="1">
    <citation type="journal article" date="2021" name="Proc. Natl. Acad. Sci. U.S.A.">
        <title>A Catalog of Tens of Thousands of Viruses from Human Metagenomes Reveals Hidden Associations with Chronic Diseases.</title>
        <authorList>
            <person name="Tisza M.J."/>
            <person name="Buck C.B."/>
        </authorList>
    </citation>
    <scope>NUCLEOTIDE SEQUENCE</scope>
    <source>
        <strain evidence="2">CtOoC8</strain>
    </source>
</reference>
<sequence>MTAIDITQLTDEQKKTLQNQLKEEEKAKKEKKAQDLKALEDLAAGTVPTMFELLKSVSDDITKIKEVTFRTFENYLKLKIETMGIKAKNQQSHTITHGKQSIKLGYRITDGYTDEAGYGLEMVHKFLGTLVKDENSKKLVASIYRLLQRNGKGDLDSKKVLELRQIADRDYPDTDFQKGVEIIQNAYKPKLSKWFIEAWEVDGVGMERNLPLSMTSAELSKDIDLSFLLPQE</sequence>
<dbReference type="Pfam" id="PF11363">
    <property type="entry name" value="DUF3164"/>
    <property type="match status" value="1"/>
</dbReference>
<keyword evidence="1" id="KW-0175">Coiled coil</keyword>
<dbReference type="InterPro" id="IPR021505">
    <property type="entry name" value="Phage_B3_Orf6"/>
</dbReference>
<organism evidence="2">
    <name type="scientific">Myoviridae sp. ctOoC8</name>
    <dbReference type="NCBI Taxonomy" id="2823542"/>
    <lineage>
        <taxon>Viruses</taxon>
        <taxon>Duplodnaviria</taxon>
        <taxon>Heunggongvirae</taxon>
        <taxon>Uroviricota</taxon>
        <taxon>Caudoviricetes</taxon>
    </lineage>
</organism>
<dbReference type="EMBL" id="BK014641">
    <property type="protein sequence ID" value="DAD65328.1"/>
    <property type="molecule type" value="Genomic_DNA"/>
</dbReference>
<feature type="coiled-coil region" evidence="1">
    <location>
        <begin position="7"/>
        <end position="42"/>
    </location>
</feature>
<evidence type="ECO:0008006" key="3">
    <source>
        <dbReference type="Google" id="ProtNLM"/>
    </source>
</evidence>
<name>A0A8S5L6C5_9CAUD</name>
<proteinExistence type="predicted"/>
<protein>
    <recommendedName>
        <fullName evidence="3">DUF3164 family protein</fullName>
    </recommendedName>
</protein>
<evidence type="ECO:0000256" key="1">
    <source>
        <dbReference type="SAM" id="Coils"/>
    </source>
</evidence>